<protein>
    <recommendedName>
        <fullName evidence="6">Cytokinin dehydrogenase 1 FAD/cytokinin binding domain-containing protein</fullName>
    </recommendedName>
</protein>
<dbReference type="Gene3D" id="3.40.462.10">
    <property type="entry name" value="FAD-linked oxidases, C-terminal domain"/>
    <property type="match status" value="1"/>
</dbReference>
<evidence type="ECO:0000259" key="6">
    <source>
        <dbReference type="Pfam" id="PF09265"/>
    </source>
</evidence>
<comment type="caution">
    <text evidence="7">The sequence shown here is derived from an EMBL/GenBank/DDBJ whole genome shotgun (WGS) entry which is preliminary data.</text>
</comment>
<comment type="cofactor">
    <cofactor evidence="1">
        <name>FAD</name>
        <dbReference type="ChEBI" id="CHEBI:57692"/>
    </cofactor>
</comment>
<dbReference type="InterPro" id="IPR016170">
    <property type="entry name" value="Cytok_DH_C_sf"/>
</dbReference>
<dbReference type="PANTHER" id="PTHR13878:SF115">
    <property type="entry name" value="CYTOKININ DEHYDROGENASE"/>
    <property type="match status" value="1"/>
</dbReference>
<evidence type="ECO:0000256" key="2">
    <source>
        <dbReference type="ARBA" id="ARBA00005466"/>
    </source>
</evidence>
<evidence type="ECO:0000256" key="3">
    <source>
        <dbReference type="ARBA" id="ARBA00022630"/>
    </source>
</evidence>
<dbReference type="GO" id="GO:0016491">
    <property type="term" value="F:oxidoreductase activity"/>
    <property type="evidence" value="ECO:0007669"/>
    <property type="project" value="UniProtKB-KW"/>
</dbReference>
<dbReference type="InterPro" id="IPR015345">
    <property type="entry name" value="Cytokinin_DH_FAD/cytokin-bd"/>
</dbReference>
<keyword evidence="3" id="KW-0285">Flavoprotein</keyword>
<evidence type="ECO:0000256" key="4">
    <source>
        <dbReference type="ARBA" id="ARBA00022827"/>
    </source>
</evidence>
<evidence type="ECO:0000313" key="8">
    <source>
        <dbReference type="Proteomes" id="UP001603857"/>
    </source>
</evidence>
<gene>
    <name evidence="7" type="ORF">Fmac_020630</name>
</gene>
<dbReference type="PANTHER" id="PTHR13878">
    <property type="entry name" value="GULONOLACTONE OXIDASE"/>
    <property type="match status" value="1"/>
</dbReference>
<dbReference type="EMBL" id="JBGMDY010000007">
    <property type="protein sequence ID" value="KAL2327203.1"/>
    <property type="molecule type" value="Genomic_DNA"/>
</dbReference>
<feature type="domain" description="Cytokinin dehydrogenase 1 FAD/cytokinin binding" evidence="6">
    <location>
        <begin position="21"/>
        <end position="95"/>
    </location>
</feature>
<accession>A0ABD1LUN2</accession>
<evidence type="ECO:0000256" key="1">
    <source>
        <dbReference type="ARBA" id="ARBA00001974"/>
    </source>
</evidence>
<name>A0ABD1LUN2_9FABA</name>
<keyword evidence="8" id="KW-1185">Reference proteome</keyword>
<dbReference type="Pfam" id="PF09265">
    <property type="entry name" value="Cytokin-bind"/>
    <property type="match status" value="1"/>
</dbReference>
<dbReference type="Proteomes" id="UP001603857">
    <property type="component" value="Unassembled WGS sequence"/>
</dbReference>
<comment type="similarity">
    <text evidence="2">Belongs to the oxygen-dependent FAD-linked oxidoreductase family.</text>
</comment>
<keyword evidence="4" id="KW-0274">FAD</keyword>
<dbReference type="InterPro" id="IPR016164">
    <property type="entry name" value="FAD-linked_Oxase-like_C"/>
</dbReference>
<dbReference type="SUPFAM" id="SSF55103">
    <property type="entry name" value="FAD-linked oxidases, C-terminal domain"/>
    <property type="match status" value="1"/>
</dbReference>
<dbReference type="AlphaFoldDB" id="A0ABD1LUN2"/>
<evidence type="ECO:0000313" key="7">
    <source>
        <dbReference type="EMBL" id="KAL2327203.1"/>
    </source>
</evidence>
<evidence type="ECO:0000256" key="5">
    <source>
        <dbReference type="ARBA" id="ARBA00023002"/>
    </source>
</evidence>
<organism evidence="7 8">
    <name type="scientific">Flemingia macrophylla</name>
    <dbReference type="NCBI Taxonomy" id="520843"/>
    <lineage>
        <taxon>Eukaryota</taxon>
        <taxon>Viridiplantae</taxon>
        <taxon>Streptophyta</taxon>
        <taxon>Embryophyta</taxon>
        <taxon>Tracheophyta</taxon>
        <taxon>Spermatophyta</taxon>
        <taxon>Magnoliopsida</taxon>
        <taxon>eudicotyledons</taxon>
        <taxon>Gunneridae</taxon>
        <taxon>Pentapetalae</taxon>
        <taxon>rosids</taxon>
        <taxon>fabids</taxon>
        <taxon>Fabales</taxon>
        <taxon>Fabaceae</taxon>
        <taxon>Papilionoideae</taxon>
        <taxon>50 kb inversion clade</taxon>
        <taxon>NPAAA clade</taxon>
        <taxon>indigoferoid/millettioid clade</taxon>
        <taxon>Phaseoleae</taxon>
        <taxon>Flemingia</taxon>
    </lineage>
</organism>
<dbReference type="InterPro" id="IPR050432">
    <property type="entry name" value="FAD-linked_Oxidoreductases_BP"/>
</dbReference>
<reference evidence="7 8" key="1">
    <citation type="submission" date="2024-08" db="EMBL/GenBank/DDBJ databases">
        <title>Insights into the chromosomal genome structure of Flemingia macrophylla.</title>
        <authorList>
            <person name="Ding Y."/>
            <person name="Zhao Y."/>
            <person name="Bi W."/>
            <person name="Wu M."/>
            <person name="Zhao G."/>
            <person name="Gong Y."/>
            <person name="Li W."/>
            <person name="Zhang P."/>
        </authorList>
    </citation>
    <scope>NUCLEOTIDE SEQUENCE [LARGE SCALE GENOMIC DNA]</scope>
    <source>
        <strain evidence="7">DYQJB</strain>
        <tissue evidence="7">Leaf</tissue>
    </source>
</reference>
<sequence>MGSSTRNVIRPRFFPDDLAPMSQSEVANLIKRLKFLPTFLFKSNASYEEFLNKIHPRELIARKQGLWDVPHARLDMFVPSSRMSDVNEGALKGIMLK</sequence>
<keyword evidence="5" id="KW-0560">Oxidoreductase</keyword>
<proteinExistence type="inferred from homology"/>